<evidence type="ECO:0000256" key="3">
    <source>
        <dbReference type="ARBA" id="ARBA00023163"/>
    </source>
</evidence>
<dbReference type="STRING" id="298654.FraEuI1c_3371"/>
<keyword evidence="3" id="KW-0804">Transcription</keyword>
<gene>
    <name evidence="5" type="ordered locus">FraEuI1c_3371</name>
</gene>
<evidence type="ECO:0000313" key="5">
    <source>
        <dbReference type="EMBL" id="ADP81380.1"/>
    </source>
</evidence>
<feature type="domain" description="HTH luxR-type" evidence="4">
    <location>
        <begin position="217"/>
        <end position="282"/>
    </location>
</feature>
<dbReference type="InterPro" id="IPR000792">
    <property type="entry name" value="Tscrpt_reg_LuxR_C"/>
</dbReference>
<dbReference type="PROSITE" id="PS50043">
    <property type="entry name" value="HTH_LUXR_2"/>
    <property type="match status" value="1"/>
</dbReference>
<dbReference type="Gene3D" id="3.30.450.40">
    <property type="match status" value="1"/>
</dbReference>
<keyword evidence="2" id="KW-0238">DNA-binding</keyword>
<proteinExistence type="predicted"/>
<dbReference type="InterPro" id="IPR029016">
    <property type="entry name" value="GAF-like_dom_sf"/>
</dbReference>
<dbReference type="Pfam" id="PF00196">
    <property type="entry name" value="GerE"/>
    <property type="match status" value="1"/>
</dbReference>
<evidence type="ECO:0000256" key="2">
    <source>
        <dbReference type="ARBA" id="ARBA00023125"/>
    </source>
</evidence>
<dbReference type="SUPFAM" id="SSF46894">
    <property type="entry name" value="C-terminal effector domain of the bipartite response regulators"/>
    <property type="match status" value="1"/>
</dbReference>
<dbReference type="Proteomes" id="UP000002484">
    <property type="component" value="Chromosome"/>
</dbReference>
<dbReference type="PRINTS" id="PR00038">
    <property type="entry name" value="HTHLUXR"/>
</dbReference>
<accession>E3IWQ0</accession>
<dbReference type="eggNOG" id="COG2203">
    <property type="taxonomic scope" value="Bacteria"/>
</dbReference>
<dbReference type="OrthoDB" id="4069167at2"/>
<dbReference type="InterPro" id="IPR016032">
    <property type="entry name" value="Sig_transdc_resp-reg_C-effctor"/>
</dbReference>
<dbReference type="KEGG" id="fri:FraEuI1c_3371"/>
<keyword evidence="6" id="KW-1185">Reference proteome</keyword>
<organism evidence="5 6">
    <name type="scientific">Pseudofrankia inefficax (strain DSM 45817 / CECT 9037 / DDB 130130 / EuI1c)</name>
    <name type="common">Frankia inefficax</name>
    <dbReference type="NCBI Taxonomy" id="298654"/>
    <lineage>
        <taxon>Bacteria</taxon>
        <taxon>Bacillati</taxon>
        <taxon>Actinomycetota</taxon>
        <taxon>Actinomycetes</taxon>
        <taxon>Frankiales</taxon>
        <taxon>Frankiaceae</taxon>
        <taxon>Pseudofrankia</taxon>
    </lineage>
</organism>
<dbReference type="SUPFAM" id="SSF55781">
    <property type="entry name" value="GAF domain-like"/>
    <property type="match status" value="1"/>
</dbReference>
<dbReference type="eggNOG" id="COG2197">
    <property type="taxonomic scope" value="Bacteria"/>
</dbReference>
<dbReference type="GO" id="GO:0006355">
    <property type="term" value="P:regulation of DNA-templated transcription"/>
    <property type="evidence" value="ECO:0007669"/>
    <property type="project" value="InterPro"/>
</dbReference>
<dbReference type="Gene3D" id="1.10.10.10">
    <property type="entry name" value="Winged helix-like DNA-binding domain superfamily/Winged helix DNA-binding domain"/>
    <property type="match status" value="1"/>
</dbReference>
<keyword evidence="1" id="KW-0805">Transcription regulation</keyword>
<dbReference type="InterPro" id="IPR036388">
    <property type="entry name" value="WH-like_DNA-bd_sf"/>
</dbReference>
<name>E3IWQ0_PSEI1</name>
<dbReference type="CDD" id="cd06170">
    <property type="entry name" value="LuxR_C_like"/>
    <property type="match status" value="1"/>
</dbReference>
<dbReference type="InterPro" id="IPR003018">
    <property type="entry name" value="GAF"/>
</dbReference>
<dbReference type="InParanoid" id="E3IWQ0"/>
<dbReference type="AlphaFoldDB" id="E3IWQ0"/>
<dbReference type="GO" id="GO:0003677">
    <property type="term" value="F:DNA binding"/>
    <property type="evidence" value="ECO:0007669"/>
    <property type="project" value="UniProtKB-KW"/>
</dbReference>
<dbReference type="HOGENOM" id="CLU_081562_0_0_11"/>
<dbReference type="PANTHER" id="PTHR44688">
    <property type="entry name" value="DNA-BINDING TRANSCRIPTIONAL ACTIVATOR DEVR_DOSR"/>
    <property type="match status" value="1"/>
</dbReference>
<sequence length="285" mass="30671">MTTTGAEPDDDRLLRRAVLELHSQLGADMSYGGLVDPRSGHLTIRFLQGNRTDRLHGLLIPPGVGVGGQVLAHGRPVIADVRSSRRQPGRSDWAGTDEGIRAVAAVPVRRAGAIWAVMYAATRSRDQIGSAVSDTFVEMARAFERFLAYHSGGARGDAGGGPYVRPPAPALETLLQIEAELEGLTEHAGDQAVVRDRVASIRQLLQACYGYMGEATARETAFGLTPRELEVVRFIAEGHSNAEAAKHLTVKPETVKSYLRSIMQKLGVHNRTAAVNVARRAGLLP</sequence>
<dbReference type="EMBL" id="CP002299">
    <property type="protein sequence ID" value="ADP81380.1"/>
    <property type="molecule type" value="Genomic_DNA"/>
</dbReference>
<dbReference type="PANTHER" id="PTHR44688:SF16">
    <property type="entry name" value="DNA-BINDING TRANSCRIPTIONAL ACTIVATOR DEVR_DOSR"/>
    <property type="match status" value="1"/>
</dbReference>
<reference evidence="5 6" key="1">
    <citation type="submission" date="2010-10" db="EMBL/GenBank/DDBJ databases">
        <title>Complete sequence of Frankia sp. EuI1c.</title>
        <authorList>
            <consortium name="US DOE Joint Genome Institute"/>
            <person name="Lucas S."/>
            <person name="Copeland A."/>
            <person name="Lapidus A."/>
            <person name="Cheng J.-F."/>
            <person name="Bruce D."/>
            <person name="Goodwin L."/>
            <person name="Pitluck S."/>
            <person name="Chertkov O."/>
            <person name="Detter J.C."/>
            <person name="Han C."/>
            <person name="Tapia R."/>
            <person name="Land M."/>
            <person name="Hauser L."/>
            <person name="Jeffries C."/>
            <person name="Kyrpides N."/>
            <person name="Ivanova N."/>
            <person name="Mikhailova N."/>
            <person name="Beauchemin N."/>
            <person name="Sen A."/>
            <person name="Sur S.A."/>
            <person name="Gtari M."/>
            <person name="Wall L."/>
            <person name="Tisa L."/>
            <person name="Woyke T."/>
        </authorList>
    </citation>
    <scope>NUCLEOTIDE SEQUENCE [LARGE SCALE GENOMIC DNA]</scope>
    <source>
        <strain evidence="6">DSM 45817 / CECT 9037 / EuI1c</strain>
    </source>
</reference>
<dbReference type="RefSeq" id="WP_013424498.1">
    <property type="nucleotide sequence ID" value="NC_014666.1"/>
</dbReference>
<evidence type="ECO:0000256" key="1">
    <source>
        <dbReference type="ARBA" id="ARBA00023015"/>
    </source>
</evidence>
<dbReference type="Pfam" id="PF01590">
    <property type="entry name" value="GAF"/>
    <property type="match status" value="1"/>
</dbReference>
<evidence type="ECO:0000259" key="4">
    <source>
        <dbReference type="PROSITE" id="PS50043"/>
    </source>
</evidence>
<protein>
    <submittedName>
        <fullName evidence="5">GAF modulated transcriptional regulator, LuxR family</fullName>
    </submittedName>
</protein>
<dbReference type="SMART" id="SM00421">
    <property type="entry name" value="HTH_LUXR"/>
    <property type="match status" value="1"/>
</dbReference>
<evidence type="ECO:0000313" key="6">
    <source>
        <dbReference type="Proteomes" id="UP000002484"/>
    </source>
</evidence>